<comment type="caution">
    <text evidence="1">The sequence shown here is derived from an EMBL/GenBank/DDBJ whole genome shotgun (WGS) entry which is preliminary data.</text>
</comment>
<reference evidence="2" key="1">
    <citation type="journal article" date="2022" name="Mol. Ecol. Resour.">
        <title>The genomes of chicory, endive, great burdock and yacon provide insights into Asteraceae palaeo-polyploidization history and plant inulin production.</title>
        <authorList>
            <person name="Fan W."/>
            <person name="Wang S."/>
            <person name="Wang H."/>
            <person name="Wang A."/>
            <person name="Jiang F."/>
            <person name="Liu H."/>
            <person name="Zhao H."/>
            <person name="Xu D."/>
            <person name="Zhang Y."/>
        </authorList>
    </citation>
    <scope>NUCLEOTIDE SEQUENCE [LARGE SCALE GENOMIC DNA]</scope>
    <source>
        <strain evidence="2">cv. Yunnan</strain>
    </source>
</reference>
<gene>
    <name evidence="1" type="ORF">L1987_30911</name>
</gene>
<sequence>MFRPDVFRRRLGTNEFYTDSMQDHNDPYDSLHLSCEDDISQESQIELRTKMDVLVPPSDLHGVKQLQTGVYDFSWDGSDDDTVQES</sequence>
<reference evidence="1 2" key="2">
    <citation type="journal article" date="2022" name="Mol. Ecol. Resour.">
        <title>The genomes of chicory, endive, great burdock and yacon provide insights into Asteraceae paleo-polyploidization history and plant inulin production.</title>
        <authorList>
            <person name="Fan W."/>
            <person name="Wang S."/>
            <person name="Wang H."/>
            <person name="Wang A."/>
            <person name="Jiang F."/>
            <person name="Liu H."/>
            <person name="Zhao H."/>
            <person name="Xu D."/>
            <person name="Zhang Y."/>
        </authorList>
    </citation>
    <scope>NUCLEOTIDE SEQUENCE [LARGE SCALE GENOMIC DNA]</scope>
    <source>
        <strain evidence="2">cv. Yunnan</strain>
        <tissue evidence="1">Leaves</tissue>
    </source>
</reference>
<organism evidence="1 2">
    <name type="scientific">Smallanthus sonchifolius</name>
    <dbReference type="NCBI Taxonomy" id="185202"/>
    <lineage>
        <taxon>Eukaryota</taxon>
        <taxon>Viridiplantae</taxon>
        <taxon>Streptophyta</taxon>
        <taxon>Embryophyta</taxon>
        <taxon>Tracheophyta</taxon>
        <taxon>Spermatophyta</taxon>
        <taxon>Magnoliopsida</taxon>
        <taxon>eudicotyledons</taxon>
        <taxon>Gunneridae</taxon>
        <taxon>Pentapetalae</taxon>
        <taxon>asterids</taxon>
        <taxon>campanulids</taxon>
        <taxon>Asterales</taxon>
        <taxon>Asteraceae</taxon>
        <taxon>Asteroideae</taxon>
        <taxon>Heliantheae alliance</taxon>
        <taxon>Millerieae</taxon>
        <taxon>Smallanthus</taxon>
    </lineage>
</organism>
<keyword evidence="2" id="KW-1185">Reference proteome</keyword>
<name>A0ACB9I512_9ASTR</name>
<dbReference type="Proteomes" id="UP001056120">
    <property type="component" value="Linkage Group LG10"/>
</dbReference>
<protein>
    <submittedName>
        <fullName evidence="1">Uncharacterized protein</fullName>
    </submittedName>
</protein>
<evidence type="ECO:0000313" key="1">
    <source>
        <dbReference type="EMBL" id="KAI3802768.1"/>
    </source>
</evidence>
<dbReference type="EMBL" id="CM042027">
    <property type="protein sequence ID" value="KAI3802768.1"/>
    <property type="molecule type" value="Genomic_DNA"/>
</dbReference>
<evidence type="ECO:0000313" key="2">
    <source>
        <dbReference type="Proteomes" id="UP001056120"/>
    </source>
</evidence>
<proteinExistence type="predicted"/>
<accession>A0ACB9I512</accession>